<evidence type="ECO:0000256" key="10">
    <source>
        <dbReference type="ARBA" id="ARBA00022984"/>
    </source>
</evidence>
<dbReference type="EC" id="6.3.2.8" evidence="3 14"/>
<dbReference type="PANTHER" id="PTHR43445">
    <property type="entry name" value="UDP-N-ACETYLMURAMATE--L-ALANINE LIGASE-RELATED"/>
    <property type="match status" value="1"/>
</dbReference>
<keyword evidence="19" id="KW-1185">Reference proteome</keyword>
<sequence length="464" mass="51195">MNVRNLHSVHFLGIGGIGMSALARWFNHLGIKVSGYDKTPSPLTKRLEEEGMEISYEDAVGNIPSQVMDYKDQTLIVWTPAMPKDSAQLNFFINEGFGLKKRAAVLGLITSDLPTIAVAGTHGKTTTSSMVAHLLKYGGENIAAFLGGITQNYESNLILHDESGQDATVVVEADEFDRSFLQLHPNTAILTSVDPDHLDIYGDDKVMREGFSEFIDLIAPDGKLYIHSKAFVKLGKEDYKSLSVTQYGIGFGSIQAENIEALPGSFKFDYVHGEQRIEGLELKMPGFHNVENVLPAIAIALDAGIGVEKLREGVGTFKGVKRRFEIHVQNDEKVYIDDYAHHPEEIRAFLGSVKAMYPENRLTAVFQPHLFSRTRDFAEGFSDSLSIADEVVLLDIYPARELPIEGVTSGMLLANIKSGMKSLQSKESLMTYLNVSKPEVLVTIGAGDIDRLVGPIAKWMRDEN</sequence>
<evidence type="ECO:0000313" key="18">
    <source>
        <dbReference type="EMBL" id="MFD2035621.1"/>
    </source>
</evidence>
<dbReference type="Pfam" id="PF02875">
    <property type="entry name" value="Mur_ligase_C"/>
    <property type="match status" value="1"/>
</dbReference>
<dbReference type="InterPro" id="IPR013221">
    <property type="entry name" value="Mur_ligase_cen"/>
</dbReference>
<keyword evidence="10 14" id="KW-0573">Peptidoglycan synthesis</keyword>
<dbReference type="InterPro" id="IPR036615">
    <property type="entry name" value="Mur_ligase_C_dom_sf"/>
</dbReference>
<dbReference type="HAMAP" id="MF_00046">
    <property type="entry name" value="MurC"/>
    <property type="match status" value="1"/>
</dbReference>
<evidence type="ECO:0000256" key="6">
    <source>
        <dbReference type="ARBA" id="ARBA00022618"/>
    </source>
</evidence>
<evidence type="ECO:0000256" key="1">
    <source>
        <dbReference type="ARBA" id="ARBA00004496"/>
    </source>
</evidence>
<dbReference type="SUPFAM" id="SSF53244">
    <property type="entry name" value="MurD-like peptide ligases, peptide-binding domain"/>
    <property type="match status" value="1"/>
</dbReference>
<keyword evidence="5 14" id="KW-0436">Ligase</keyword>
<dbReference type="GO" id="GO:0008763">
    <property type="term" value="F:UDP-N-acetylmuramate-L-alanine ligase activity"/>
    <property type="evidence" value="ECO:0007669"/>
    <property type="project" value="UniProtKB-EC"/>
</dbReference>
<name>A0ABW4VPJ0_9BACT</name>
<dbReference type="PANTHER" id="PTHR43445:SF3">
    <property type="entry name" value="UDP-N-ACETYLMURAMATE--L-ALANINE LIGASE"/>
    <property type="match status" value="1"/>
</dbReference>
<dbReference type="Gene3D" id="3.90.190.20">
    <property type="entry name" value="Mur ligase, C-terminal domain"/>
    <property type="match status" value="1"/>
</dbReference>
<keyword evidence="8 14" id="KW-0067">ATP-binding</keyword>
<dbReference type="Proteomes" id="UP001597361">
    <property type="component" value="Unassembled WGS sequence"/>
</dbReference>
<feature type="domain" description="Mur ligase central" evidence="17">
    <location>
        <begin position="118"/>
        <end position="300"/>
    </location>
</feature>
<dbReference type="RefSeq" id="WP_376886558.1">
    <property type="nucleotide sequence ID" value="NZ_JBHUHR010000038.1"/>
</dbReference>
<organism evidence="18 19">
    <name type="scientific">Belliella marina</name>
    <dbReference type="NCBI Taxonomy" id="1644146"/>
    <lineage>
        <taxon>Bacteria</taxon>
        <taxon>Pseudomonadati</taxon>
        <taxon>Bacteroidota</taxon>
        <taxon>Cytophagia</taxon>
        <taxon>Cytophagales</taxon>
        <taxon>Cyclobacteriaceae</taxon>
        <taxon>Belliella</taxon>
    </lineage>
</organism>
<evidence type="ECO:0000259" key="15">
    <source>
        <dbReference type="Pfam" id="PF01225"/>
    </source>
</evidence>
<keyword evidence="11 14" id="KW-0131">Cell cycle</keyword>
<comment type="pathway">
    <text evidence="2 14">Cell wall biogenesis; peptidoglycan biosynthesis.</text>
</comment>
<evidence type="ECO:0000256" key="8">
    <source>
        <dbReference type="ARBA" id="ARBA00022840"/>
    </source>
</evidence>
<keyword evidence="6 14" id="KW-0132">Cell division</keyword>
<evidence type="ECO:0000256" key="7">
    <source>
        <dbReference type="ARBA" id="ARBA00022741"/>
    </source>
</evidence>
<evidence type="ECO:0000256" key="3">
    <source>
        <dbReference type="ARBA" id="ARBA00012211"/>
    </source>
</evidence>
<keyword evidence="9 14" id="KW-0133">Cell shape</keyword>
<evidence type="ECO:0000256" key="9">
    <source>
        <dbReference type="ARBA" id="ARBA00022960"/>
    </source>
</evidence>
<keyword evidence="4 14" id="KW-0963">Cytoplasm</keyword>
<evidence type="ECO:0000256" key="14">
    <source>
        <dbReference type="HAMAP-Rule" id="MF_00046"/>
    </source>
</evidence>
<evidence type="ECO:0000256" key="12">
    <source>
        <dbReference type="ARBA" id="ARBA00023316"/>
    </source>
</evidence>
<comment type="caution">
    <text evidence="18">The sequence shown here is derived from an EMBL/GenBank/DDBJ whole genome shotgun (WGS) entry which is preliminary data.</text>
</comment>
<dbReference type="SUPFAM" id="SSF51984">
    <property type="entry name" value="MurCD N-terminal domain"/>
    <property type="match status" value="1"/>
</dbReference>
<evidence type="ECO:0000256" key="11">
    <source>
        <dbReference type="ARBA" id="ARBA00023306"/>
    </source>
</evidence>
<gene>
    <name evidence="14 18" type="primary">murC</name>
    <name evidence="18" type="ORF">ACFSKL_12530</name>
</gene>
<comment type="subcellular location">
    <subcellularLocation>
        <location evidence="1 14">Cytoplasm</location>
    </subcellularLocation>
</comment>
<dbReference type="Pfam" id="PF08245">
    <property type="entry name" value="Mur_ligase_M"/>
    <property type="match status" value="1"/>
</dbReference>
<dbReference type="EMBL" id="JBHUHR010000038">
    <property type="protein sequence ID" value="MFD2035621.1"/>
    <property type="molecule type" value="Genomic_DNA"/>
</dbReference>
<dbReference type="SUPFAM" id="SSF53623">
    <property type="entry name" value="MurD-like peptide ligases, catalytic domain"/>
    <property type="match status" value="1"/>
</dbReference>
<comment type="similarity">
    <text evidence="14">Belongs to the MurCDEF family.</text>
</comment>
<evidence type="ECO:0000256" key="13">
    <source>
        <dbReference type="ARBA" id="ARBA00047833"/>
    </source>
</evidence>
<keyword evidence="7 14" id="KW-0547">Nucleotide-binding</keyword>
<dbReference type="InterPro" id="IPR005758">
    <property type="entry name" value="UDP-N-AcMur_Ala_ligase_MurC"/>
</dbReference>
<dbReference type="InterPro" id="IPR000713">
    <property type="entry name" value="Mur_ligase_N"/>
</dbReference>
<proteinExistence type="inferred from homology"/>
<evidence type="ECO:0000256" key="4">
    <source>
        <dbReference type="ARBA" id="ARBA00022490"/>
    </source>
</evidence>
<dbReference type="Gene3D" id="3.40.1190.10">
    <property type="entry name" value="Mur-like, catalytic domain"/>
    <property type="match status" value="1"/>
</dbReference>
<feature type="binding site" evidence="14">
    <location>
        <begin position="120"/>
        <end position="126"/>
    </location>
    <ligand>
        <name>ATP</name>
        <dbReference type="ChEBI" id="CHEBI:30616"/>
    </ligand>
</feature>
<evidence type="ECO:0000313" key="19">
    <source>
        <dbReference type="Proteomes" id="UP001597361"/>
    </source>
</evidence>
<comment type="function">
    <text evidence="14">Cell wall formation.</text>
</comment>
<comment type="catalytic activity">
    <reaction evidence="13 14">
        <text>UDP-N-acetyl-alpha-D-muramate + L-alanine + ATP = UDP-N-acetyl-alpha-D-muramoyl-L-alanine + ADP + phosphate + H(+)</text>
        <dbReference type="Rhea" id="RHEA:23372"/>
        <dbReference type="ChEBI" id="CHEBI:15378"/>
        <dbReference type="ChEBI" id="CHEBI:30616"/>
        <dbReference type="ChEBI" id="CHEBI:43474"/>
        <dbReference type="ChEBI" id="CHEBI:57972"/>
        <dbReference type="ChEBI" id="CHEBI:70757"/>
        <dbReference type="ChEBI" id="CHEBI:83898"/>
        <dbReference type="ChEBI" id="CHEBI:456216"/>
        <dbReference type="EC" id="6.3.2.8"/>
    </reaction>
</comment>
<keyword evidence="12 14" id="KW-0961">Cell wall biogenesis/degradation</keyword>
<dbReference type="InterPro" id="IPR036565">
    <property type="entry name" value="Mur-like_cat_sf"/>
</dbReference>
<evidence type="ECO:0000259" key="17">
    <source>
        <dbReference type="Pfam" id="PF08245"/>
    </source>
</evidence>
<evidence type="ECO:0000259" key="16">
    <source>
        <dbReference type="Pfam" id="PF02875"/>
    </source>
</evidence>
<feature type="domain" description="Mur ligase C-terminal" evidence="16">
    <location>
        <begin position="322"/>
        <end position="444"/>
    </location>
</feature>
<protein>
    <recommendedName>
        <fullName evidence="3 14">UDP-N-acetylmuramate--L-alanine ligase</fullName>
        <ecNumber evidence="3 14">6.3.2.8</ecNumber>
    </recommendedName>
    <alternativeName>
        <fullName evidence="14">UDP-N-acetylmuramoyl-L-alanine synthetase</fullName>
    </alternativeName>
</protein>
<accession>A0ABW4VPJ0</accession>
<dbReference type="InterPro" id="IPR004101">
    <property type="entry name" value="Mur_ligase_C"/>
</dbReference>
<reference evidence="19" key="1">
    <citation type="journal article" date="2019" name="Int. J. Syst. Evol. Microbiol.">
        <title>The Global Catalogue of Microorganisms (GCM) 10K type strain sequencing project: providing services to taxonomists for standard genome sequencing and annotation.</title>
        <authorList>
            <consortium name="The Broad Institute Genomics Platform"/>
            <consortium name="The Broad Institute Genome Sequencing Center for Infectious Disease"/>
            <person name="Wu L."/>
            <person name="Ma J."/>
        </authorList>
    </citation>
    <scope>NUCLEOTIDE SEQUENCE [LARGE SCALE GENOMIC DNA]</scope>
    <source>
        <strain evidence="19">CGMCC 1.15180</strain>
    </source>
</reference>
<dbReference type="InterPro" id="IPR050061">
    <property type="entry name" value="MurCDEF_pg_biosynth"/>
</dbReference>
<dbReference type="Pfam" id="PF01225">
    <property type="entry name" value="Mur_ligase"/>
    <property type="match status" value="1"/>
</dbReference>
<feature type="domain" description="Mur ligase N-terminal catalytic" evidence="15">
    <location>
        <begin position="9"/>
        <end position="110"/>
    </location>
</feature>
<evidence type="ECO:0000256" key="2">
    <source>
        <dbReference type="ARBA" id="ARBA00004752"/>
    </source>
</evidence>
<dbReference type="NCBIfam" id="TIGR01082">
    <property type="entry name" value="murC"/>
    <property type="match status" value="1"/>
</dbReference>
<evidence type="ECO:0000256" key="5">
    <source>
        <dbReference type="ARBA" id="ARBA00022598"/>
    </source>
</evidence>
<dbReference type="Gene3D" id="3.40.50.720">
    <property type="entry name" value="NAD(P)-binding Rossmann-like Domain"/>
    <property type="match status" value="1"/>
</dbReference>